<evidence type="ECO:0000313" key="8">
    <source>
        <dbReference type="Proteomes" id="UP001184150"/>
    </source>
</evidence>
<dbReference type="CDD" id="cd07363">
    <property type="entry name" value="45_DOPA_Dioxygenase"/>
    <property type="match status" value="1"/>
</dbReference>
<comment type="caution">
    <text evidence="7">The sequence shown here is derived from an EMBL/GenBank/DDBJ whole genome shotgun (WGS) entry which is preliminary data.</text>
</comment>
<evidence type="ECO:0000259" key="6">
    <source>
        <dbReference type="Pfam" id="PF02900"/>
    </source>
</evidence>
<dbReference type="GO" id="GO:0051213">
    <property type="term" value="F:dioxygenase activity"/>
    <property type="evidence" value="ECO:0007669"/>
    <property type="project" value="UniProtKB-KW"/>
</dbReference>
<dbReference type="RefSeq" id="WP_309804533.1">
    <property type="nucleotide sequence ID" value="NZ_JAVDRD010000002.1"/>
</dbReference>
<evidence type="ECO:0000256" key="1">
    <source>
        <dbReference type="ARBA" id="ARBA00001947"/>
    </source>
</evidence>
<dbReference type="EMBL" id="JAVDRD010000002">
    <property type="protein sequence ID" value="MDR6510073.1"/>
    <property type="molecule type" value="Genomic_DNA"/>
</dbReference>
<organism evidence="7 8">
    <name type="scientific">Novosphingobium capsulatum</name>
    <dbReference type="NCBI Taxonomy" id="13688"/>
    <lineage>
        <taxon>Bacteria</taxon>
        <taxon>Pseudomonadati</taxon>
        <taxon>Pseudomonadota</taxon>
        <taxon>Alphaproteobacteria</taxon>
        <taxon>Sphingomonadales</taxon>
        <taxon>Sphingomonadaceae</taxon>
        <taxon>Novosphingobium</taxon>
    </lineage>
</organism>
<dbReference type="Pfam" id="PF02900">
    <property type="entry name" value="LigB"/>
    <property type="match status" value="1"/>
</dbReference>
<protein>
    <submittedName>
        <fullName evidence="7">Aromatic ring-opening dioxygenase catalytic subunit (LigB family)</fullName>
    </submittedName>
</protein>
<evidence type="ECO:0000256" key="4">
    <source>
        <dbReference type="ARBA" id="ARBA00022833"/>
    </source>
</evidence>
<dbReference type="PIRSF" id="PIRSF006157">
    <property type="entry name" value="Doxgns_DODA"/>
    <property type="match status" value="1"/>
</dbReference>
<evidence type="ECO:0000313" key="7">
    <source>
        <dbReference type="EMBL" id="MDR6510073.1"/>
    </source>
</evidence>
<keyword evidence="3" id="KW-0479">Metal-binding</keyword>
<dbReference type="InterPro" id="IPR014436">
    <property type="entry name" value="Extradiol_dOase_DODA"/>
</dbReference>
<dbReference type="PANTHER" id="PTHR30096:SF0">
    <property type="entry name" value="4,5-DOPA DIOXYGENASE EXTRADIOL-LIKE PROTEIN"/>
    <property type="match status" value="1"/>
</dbReference>
<proteinExistence type="inferred from homology"/>
<dbReference type="SUPFAM" id="SSF53213">
    <property type="entry name" value="LigB-like"/>
    <property type="match status" value="1"/>
</dbReference>
<evidence type="ECO:0000256" key="5">
    <source>
        <dbReference type="ARBA" id="ARBA00023002"/>
    </source>
</evidence>
<dbReference type="PANTHER" id="PTHR30096">
    <property type="entry name" value="4,5-DOPA DIOXYGENASE EXTRADIOL-LIKE PROTEIN"/>
    <property type="match status" value="1"/>
</dbReference>
<evidence type="ECO:0000256" key="2">
    <source>
        <dbReference type="ARBA" id="ARBA00007581"/>
    </source>
</evidence>
<dbReference type="Proteomes" id="UP001184150">
    <property type="component" value="Unassembled WGS sequence"/>
</dbReference>
<keyword evidence="8" id="KW-1185">Reference proteome</keyword>
<evidence type="ECO:0000256" key="3">
    <source>
        <dbReference type="ARBA" id="ARBA00022723"/>
    </source>
</evidence>
<comment type="cofactor">
    <cofactor evidence="1">
        <name>Zn(2+)</name>
        <dbReference type="ChEBI" id="CHEBI:29105"/>
    </cofactor>
</comment>
<keyword evidence="7" id="KW-0223">Dioxygenase</keyword>
<sequence length="272" mass="29451">MPDSATRMPSLFIPHGGGPCFFMDWRAMGGPADAWDKTAGYLKGLIASLPEKPKGIVVISGHWEEDAFTVASAPAPGMIYDYYGFPPHTYELKFPAPGAPALAERIVALIEAEGLPARTDATRGFDHGVFIPFLLVTPEADIPVVPLSLKRDLDPEEHLRCGRALAALRDEGVLIVGSGMSFHNMRAFFSPAATQPSATFDAWLTQAIESPPEQRWQALRQWASAPAGRQSHPREEHLIPLMVAAGAAADAPGQRDFTDNVMMADISAFRFG</sequence>
<dbReference type="InterPro" id="IPR004183">
    <property type="entry name" value="Xdiol_dOase_suB"/>
</dbReference>
<reference evidence="7 8" key="1">
    <citation type="submission" date="2023-07" db="EMBL/GenBank/DDBJ databases">
        <title>Sorghum-associated microbial communities from plants grown in Nebraska, USA.</title>
        <authorList>
            <person name="Schachtman D."/>
        </authorList>
    </citation>
    <scope>NUCLEOTIDE SEQUENCE [LARGE SCALE GENOMIC DNA]</scope>
    <source>
        <strain evidence="7 8">DS1027</strain>
    </source>
</reference>
<comment type="similarity">
    <text evidence="2">Belongs to the DODA-type extradiol aromatic ring-opening dioxygenase family.</text>
</comment>
<feature type="domain" description="Extradiol ring-cleavage dioxygenase class III enzyme subunit B" evidence="6">
    <location>
        <begin position="51"/>
        <end position="251"/>
    </location>
</feature>
<keyword evidence="4" id="KW-0862">Zinc</keyword>
<keyword evidence="5" id="KW-0560">Oxidoreductase</keyword>
<gene>
    <name evidence="7" type="ORF">J2792_000933</name>
</gene>
<dbReference type="Gene3D" id="3.40.830.10">
    <property type="entry name" value="LigB-like"/>
    <property type="match status" value="1"/>
</dbReference>
<accession>A0ABU1MIS4</accession>
<name>A0ABU1MIS4_9SPHN</name>